<dbReference type="SMART" id="SM00220">
    <property type="entry name" value="S_TKc"/>
    <property type="match status" value="1"/>
</dbReference>
<proteinExistence type="predicted"/>
<dbReference type="AlphaFoldDB" id="A0A7T7S277"/>
<evidence type="ECO:0000256" key="7">
    <source>
        <dbReference type="PROSITE-ProRule" id="PRU10141"/>
    </source>
</evidence>
<evidence type="ECO:0000256" key="4">
    <source>
        <dbReference type="ARBA" id="ARBA00022741"/>
    </source>
</evidence>
<protein>
    <recommendedName>
        <fullName evidence="1">non-specific serine/threonine protein kinase</fullName>
        <ecNumber evidence="1">2.7.11.1</ecNumber>
    </recommendedName>
</protein>
<dbReference type="PANTHER" id="PTHR43289:SF6">
    <property type="entry name" value="SERINE_THREONINE-PROTEIN KINASE NEKL-3"/>
    <property type="match status" value="1"/>
</dbReference>
<name>A0A7T7S277_9ACTO</name>
<evidence type="ECO:0000256" key="6">
    <source>
        <dbReference type="ARBA" id="ARBA00022840"/>
    </source>
</evidence>
<evidence type="ECO:0000313" key="10">
    <source>
        <dbReference type="EMBL" id="QQM67139.1"/>
    </source>
</evidence>
<evidence type="ECO:0000256" key="8">
    <source>
        <dbReference type="SAM" id="MobiDB-lite"/>
    </source>
</evidence>
<evidence type="ECO:0000259" key="9">
    <source>
        <dbReference type="PROSITE" id="PS50011"/>
    </source>
</evidence>
<keyword evidence="4 7" id="KW-0547">Nucleotide-binding</keyword>
<evidence type="ECO:0000256" key="5">
    <source>
        <dbReference type="ARBA" id="ARBA00022777"/>
    </source>
</evidence>
<dbReference type="SUPFAM" id="SSF56112">
    <property type="entry name" value="Protein kinase-like (PK-like)"/>
    <property type="match status" value="1"/>
</dbReference>
<reference evidence="10 11" key="1">
    <citation type="submission" date="2020-12" db="EMBL/GenBank/DDBJ databases">
        <authorList>
            <person name="Zhou J."/>
        </authorList>
    </citation>
    <scope>NUCLEOTIDE SEQUENCE [LARGE SCALE GENOMIC DNA]</scope>
    <source>
        <strain evidence="10 11">CCUG 61299</strain>
    </source>
</reference>
<dbReference type="GO" id="GO:0005524">
    <property type="term" value="F:ATP binding"/>
    <property type="evidence" value="ECO:0007669"/>
    <property type="project" value="UniProtKB-UniRule"/>
</dbReference>
<evidence type="ECO:0000313" key="11">
    <source>
        <dbReference type="Proteomes" id="UP000595895"/>
    </source>
</evidence>
<sequence>MTKAQAEASVPPGIAGFTYLREIGTGGSAHVYLYEQQMPRRQVAVKVLDAGGNSGAKARIESEANLMARVSTHPAILTINEVGETSDGRPFLVMEYCPPPALSAIIDKDPLSVAETLNITIQIAGAVETAHRAGIVHRDIKPANILFTSYGRPVLSDFGISALSDPKGDSELRGMSVPWAPPEQLLGSRVPVPASDIYSLGATAYAMLTCRSPYEAVGGDNGVYELSRRIVKAPLPQITREDVPPSLQRVLSTAMAKKPENRYPNALAFARALQQVESELSLPITTIDVLRASNSVEVAGASDDDTADDTDGGTTRFGVYDVIDVDKPQRAEGTRSRPGSQQAPAGLEELDLDGAAEPHRPRGRRWMVLLAAGTVVAASAGGYLLLHRQEPPPAQQGGAGLSTIAPGPGGAIGSTVPSPRHLEGTLGQDGRVTFTWEAPTDSWQGSYLYGVDRPGTQPALLQVSEPKVVVDAEPARTCLEVRAVQANGKASQPVTACVNTPAQ</sequence>
<feature type="domain" description="Protein kinase" evidence="9">
    <location>
        <begin position="17"/>
        <end position="280"/>
    </location>
</feature>
<dbReference type="InterPro" id="IPR017441">
    <property type="entry name" value="Protein_kinase_ATP_BS"/>
</dbReference>
<dbReference type="GO" id="GO:0004674">
    <property type="term" value="F:protein serine/threonine kinase activity"/>
    <property type="evidence" value="ECO:0007669"/>
    <property type="project" value="UniProtKB-KW"/>
</dbReference>
<keyword evidence="2 10" id="KW-0723">Serine/threonine-protein kinase</keyword>
<keyword evidence="6 7" id="KW-0067">ATP-binding</keyword>
<dbReference type="EMBL" id="CP066802">
    <property type="protein sequence ID" value="QQM67139.1"/>
    <property type="molecule type" value="Genomic_DNA"/>
</dbReference>
<dbReference type="PROSITE" id="PS00108">
    <property type="entry name" value="PROTEIN_KINASE_ST"/>
    <property type="match status" value="1"/>
</dbReference>
<gene>
    <name evidence="10" type="ORF">JG540_08935</name>
</gene>
<dbReference type="PROSITE" id="PS00107">
    <property type="entry name" value="PROTEIN_KINASE_ATP"/>
    <property type="match status" value="1"/>
</dbReference>
<keyword evidence="5 10" id="KW-0418">Kinase</keyword>
<dbReference type="EC" id="2.7.11.1" evidence="1"/>
<feature type="binding site" evidence="7">
    <location>
        <position position="46"/>
    </location>
    <ligand>
        <name>ATP</name>
        <dbReference type="ChEBI" id="CHEBI:30616"/>
    </ligand>
</feature>
<keyword evidence="3" id="KW-0808">Transferase</keyword>
<dbReference type="Proteomes" id="UP000595895">
    <property type="component" value="Chromosome"/>
</dbReference>
<evidence type="ECO:0000256" key="3">
    <source>
        <dbReference type="ARBA" id="ARBA00022679"/>
    </source>
</evidence>
<dbReference type="InterPro" id="IPR011009">
    <property type="entry name" value="Kinase-like_dom_sf"/>
</dbReference>
<dbReference type="RefSeq" id="WP_200275464.1">
    <property type="nucleotide sequence ID" value="NZ_CP066802.1"/>
</dbReference>
<dbReference type="InterPro" id="IPR000719">
    <property type="entry name" value="Prot_kinase_dom"/>
</dbReference>
<dbReference type="PROSITE" id="PS50011">
    <property type="entry name" value="PROTEIN_KINASE_DOM"/>
    <property type="match status" value="1"/>
</dbReference>
<dbReference type="InterPro" id="IPR008271">
    <property type="entry name" value="Ser/Thr_kinase_AS"/>
</dbReference>
<dbReference type="CDD" id="cd14014">
    <property type="entry name" value="STKc_PknB_like"/>
    <property type="match status" value="1"/>
</dbReference>
<evidence type="ECO:0000256" key="1">
    <source>
        <dbReference type="ARBA" id="ARBA00012513"/>
    </source>
</evidence>
<feature type="compositionally biased region" description="Basic and acidic residues" evidence="8">
    <location>
        <begin position="325"/>
        <end position="335"/>
    </location>
</feature>
<keyword evidence="11" id="KW-1185">Reference proteome</keyword>
<feature type="region of interest" description="Disordered" evidence="8">
    <location>
        <begin position="325"/>
        <end position="359"/>
    </location>
</feature>
<accession>A0A7T7S277</accession>
<dbReference type="Pfam" id="PF00069">
    <property type="entry name" value="Pkinase"/>
    <property type="match status" value="1"/>
</dbReference>
<evidence type="ECO:0000256" key="2">
    <source>
        <dbReference type="ARBA" id="ARBA00022527"/>
    </source>
</evidence>
<dbReference type="KEGG" id="awe:JG540_08935"/>
<dbReference type="PANTHER" id="PTHR43289">
    <property type="entry name" value="MITOGEN-ACTIVATED PROTEIN KINASE KINASE KINASE 20-RELATED"/>
    <property type="match status" value="1"/>
</dbReference>
<organism evidence="10 11">
    <name type="scientific">Actinomyces weissii</name>
    <dbReference type="NCBI Taxonomy" id="675090"/>
    <lineage>
        <taxon>Bacteria</taxon>
        <taxon>Bacillati</taxon>
        <taxon>Actinomycetota</taxon>
        <taxon>Actinomycetes</taxon>
        <taxon>Actinomycetales</taxon>
        <taxon>Actinomycetaceae</taxon>
        <taxon>Actinomyces</taxon>
    </lineage>
</organism>
<dbReference type="Gene3D" id="1.10.510.10">
    <property type="entry name" value="Transferase(Phosphotransferase) domain 1"/>
    <property type="match status" value="1"/>
</dbReference>